<organism evidence="1 2">
    <name type="scientific">Nocardioides zeae</name>
    <dbReference type="NCBI Taxonomy" id="1457234"/>
    <lineage>
        <taxon>Bacteria</taxon>
        <taxon>Bacillati</taxon>
        <taxon>Actinomycetota</taxon>
        <taxon>Actinomycetes</taxon>
        <taxon>Propionibacteriales</taxon>
        <taxon>Nocardioidaceae</taxon>
        <taxon>Nocardioides</taxon>
    </lineage>
</organism>
<dbReference type="RefSeq" id="WP_163773470.1">
    <property type="nucleotide sequence ID" value="NZ_JAAGXA010000013.1"/>
</dbReference>
<gene>
    <name evidence="1" type="ORF">G3T38_16910</name>
</gene>
<accession>A0A6P0HMK8</accession>
<protein>
    <submittedName>
        <fullName evidence="1">Uncharacterized protein</fullName>
    </submittedName>
</protein>
<dbReference type="InterPro" id="IPR059206">
    <property type="entry name" value="Sll1717-like"/>
</dbReference>
<dbReference type="AlphaFoldDB" id="A0A6P0HMK8"/>
<sequence>MTDAAALASLDFGSVNSESEADLDRLFVRTSDFDKFLQPHVWLALGAKGTGKSALFELFTKFESTARRLAGSALNDVIIAPGTGFGDLTEVATGDLQALKSEAKDFDHDRLWRLYIAIKAGMALDESFKIPRGPLRDLLAAVGERRDYRVGPMLRELWTLAIGNAPEVVTVSAGGASVALSGGKRSLDVVTLLDDVNTALYEKGKVLWLVFDKIDEIWPADRGERRRALEGLLTASMHIRRTFPAIQPVVLLRTDLWSELDFTNKDHLTDKRIELNWNPIQLTSLLVKRALRREAVLAYVLGQIPSLSGREVEDWTADERLDALKTIFPSTAYPGEREAAIMDWLVERVTDGRRTALPRDTIVLANAAADKQRDLGEVGSPSLLSREAVREAFTKTSEIRYESFLAEFPDLREHFRRFSGLSKADFTRAEILELMDGLEPNGDALLERLFEIGVVRPNTGRVLTAASYEIPRLYRTGLGLVIRGRP</sequence>
<evidence type="ECO:0000313" key="2">
    <source>
        <dbReference type="Proteomes" id="UP000468687"/>
    </source>
</evidence>
<comment type="caution">
    <text evidence="1">The sequence shown here is derived from an EMBL/GenBank/DDBJ whole genome shotgun (WGS) entry which is preliminary data.</text>
</comment>
<evidence type="ECO:0000313" key="1">
    <source>
        <dbReference type="EMBL" id="NEN79949.1"/>
    </source>
</evidence>
<keyword evidence="2" id="KW-1185">Reference proteome</keyword>
<reference evidence="1 2" key="1">
    <citation type="journal article" date="2014" name="Int. J. Syst. Evol. Microbiol.">
        <title>Nocardioides zeae sp. nov., isolated from the stem of Zea mays.</title>
        <authorList>
            <person name="Glaeser S.P."/>
            <person name="McInroy J.A."/>
            <person name="Busse H.J."/>
            <person name="Kampfer P."/>
        </authorList>
    </citation>
    <scope>NUCLEOTIDE SEQUENCE [LARGE SCALE GENOMIC DNA]</scope>
    <source>
        <strain evidence="1 2">JCM 30728</strain>
    </source>
</reference>
<dbReference type="Proteomes" id="UP000468687">
    <property type="component" value="Unassembled WGS sequence"/>
</dbReference>
<name>A0A6P0HMK8_9ACTN</name>
<dbReference type="NCBIfam" id="NF047389">
    <property type="entry name" value="ATPase_Sll1717"/>
    <property type="match status" value="1"/>
</dbReference>
<proteinExistence type="predicted"/>
<dbReference type="EMBL" id="JAAGXA010000013">
    <property type="protein sequence ID" value="NEN79949.1"/>
    <property type="molecule type" value="Genomic_DNA"/>
</dbReference>